<comment type="caution">
    <text evidence="15">The sequence shown here is derived from an EMBL/GenBank/DDBJ whole genome shotgun (WGS) entry which is preliminary data.</text>
</comment>
<dbReference type="SUPFAM" id="SSF52058">
    <property type="entry name" value="L domain-like"/>
    <property type="match status" value="2"/>
</dbReference>
<evidence type="ECO:0000256" key="4">
    <source>
        <dbReference type="ARBA" id="ARBA00022614"/>
    </source>
</evidence>
<organism evidence="15 16">
    <name type="scientific">Quillaja saponaria</name>
    <name type="common">Soap bark tree</name>
    <dbReference type="NCBI Taxonomy" id="32244"/>
    <lineage>
        <taxon>Eukaryota</taxon>
        <taxon>Viridiplantae</taxon>
        <taxon>Streptophyta</taxon>
        <taxon>Embryophyta</taxon>
        <taxon>Tracheophyta</taxon>
        <taxon>Spermatophyta</taxon>
        <taxon>Magnoliopsida</taxon>
        <taxon>eudicotyledons</taxon>
        <taxon>Gunneridae</taxon>
        <taxon>Pentapetalae</taxon>
        <taxon>rosids</taxon>
        <taxon>fabids</taxon>
        <taxon>Fabales</taxon>
        <taxon>Quillajaceae</taxon>
        <taxon>Quillaja</taxon>
    </lineage>
</organism>
<dbReference type="Proteomes" id="UP001163823">
    <property type="component" value="Chromosome 8"/>
</dbReference>
<dbReference type="GO" id="GO:0005886">
    <property type="term" value="C:plasma membrane"/>
    <property type="evidence" value="ECO:0007669"/>
    <property type="project" value="UniProtKB-SubCell"/>
</dbReference>
<feature type="domain" description="Leucine-rich repeat-containing N-terminal plant-type" evidence="14">
    <location>
        <begin position="38"/>
        <end position="74"/>
    </location>
</feature>
<dbReference type="InterPro" id="IPR013210">
    <property type="entry name" value="LRR_N_plant-typ"/>
</dbReference>
<evidence type="ECO:0000256" key="13">
    <source>
        <dbReference type="SAM" id="SignalP"/>
    </source>
</evidence>
<dbReference type="SMART" id="SM00369">
    <property type="entry name" value="LRR_TYP"/>
    <property type="match status" value="5"/>
</dbReference>
<dbReference type="FunFam" id="3.80.10.10:FF:000111">
    <property type="entry name" value="LRR receptor-like serine/threonine-protein kinase ERECTA"/>
    <property type="match status" value="1"/>
</dbReference>
<evidence type="ECO:0000256" key="5">
    <source>
        <dbReference type="ARBA" id="ARBA00022692"/>
    </source>
</evidence>
<feature type="chain" id="PRO_5041975925" evidence="13">
    <location>
        <begin position="27"/>
        <end position="697"/>
    </location>
</feature>
<dbReference type="Gene3D" id="3.80.10.10">
    <property type="entry name" value="Ribonuclease Inhibitor"/>
    <property type="match status" value="3"/>
</dbReference>
<keyword evidence="11" id="KW-0325">Glycoprotein</keyword>
<name>A0AAD7PMH8_QUISA</name>
<evidence type="ECO:0000256" key="3">
    <source>
        <dbReference type="ARBA" id="ARBA00022475"/>
    </source>
</evidence>
<evidence type="ECO:0000256" key="8">
    <source>
        <dbReference type="ARBA" id="ARBA00022989"/>
    </source>
</evidence>
<dbReference type="GO" id="GO:0016301">
    <property type="term" value="F:kinase activity"/>
    <property type="evidence" value="ECO:0007669"/>
    <property type="project" value="UniProtKB-KW"/>
</dbReference>
<feature type="signal peptide" evidence="13">
    <location>
        <begin position="1"/>
        <end position="26"/>
    </location>
</feature>
<dbReference type="InterPro" id="IPR001611">
    <property type="entry name" value="Leu-rich_rpt"/>
</dbReference>
<dbReference type="KEGG" id="qsa:O6P43_020622"/>
<evidence type="ECO:0000256" key="6">
    <source>
        <dbReference type="ARBA" id="ARBA00022729"/>
    </source>
</evidence>
<evidence type="ECO:0000256" key="2">
    <source>
        <dbReference type="ARBA" id="ARBA00009592"/>
    </source>
</evidence>
<evidence type="ECO:0000256" key="1">
    <source>
        <dbReference type="ARBA" id="ARBA00004251"/>
    </source>
</evidence>
<keyword evidence="16" id="KW-1185">Reference proteome</keyword>
<dbReference type="Pfam" id="PF00560">
    <property type="entry name" value="LRR_1"/>
    <property type="match status" value="13"/>
</dbReference>
<dbReference type="EMBL" id="JARAOO010000008">
    <property type="protein sequence ID" value="KAJ7960135.1"/>
    <property type="molecule type" value="Genomic_DNA"/>
</dbReference>
<keyword evidence="3" id="KW-1003">Cell membrane</keyword>
<evidence type="ECO:0000256" key="10">
    <source>
        <dbReference type="ARBA" id="ARBA00023170"/>
    </source>
</evidence>
<reference evidence="15" key="1">
    <citation type="journal article" date="2023" name="Science">
        <title>Elucidation of the pathway for biosynthesis of saponin adjuvants from the soapbark tree.</title>
        <authorList>
            <person name="Reed J."/>
            <person name="Orme A."/>
            <person name="El-Demerdash A."/>
            <person name="Owen C."/>
            <person name="Martin L.B.B."/>
            <person name="Misra R.C."/>
            <person name="Kikuchi S."/>
            <person name="Rejzek M."/>
            <person name="Martin A.C."/>
            <person name="Harkess A."/>
            <person name="Leebens-Mack J."/>
            <person name="Louveau T."/>
            <person name="Stephenson M.J."/>
            <person name="Osbourn A."/>
        </authorList>
    </citation>
    <scope>NUCLEOTIDE SEQUENCE</scope>
    <source>
        <strain evidence="15">S10</strain>
    </source>
</reference>
<keyword evidence="7" id="KW-0677">Repeat</keyword>
<keyword evidence="8 12" id="KW-1133">Transmembrane helix</keyword>
<keyword evidence="4" id="KW-0433">Leucine-rich repeat</keyword>
<comment type="subcellular location">
    <subcellularLocation>
        <location evidence="1">Cell membrane</location>
        <topology evidence="1">Single-pass type I membrane protein</topology>
    </subcellularLocation>
</comment>
<keyword evidence="15" id="KW-0808">Transferase</keyword>
<dbReference type="InterPro" id="IPR032675">
    <property type="entry name" value="LRR_dom_sf"/>
</dbReference>
<dbReference type="Pfam" id="PF08263">
    <property type="entry name" value="LRRNT_2"/>
    <property type="match status" value="1"/>
</dbReference>
<dbReference type="PANTHER" id="PTHR48063:SF112">
    <property type="entry name" value="RECEPTOR LIKE PROTEIN 30-LIKE"/>
    <property type="match status" value="1"/>
</dbReference>
<dbReference type="PROSITE" id="PS51257">
    <property type="entry name" value="PROKAR_LIPOPROTEIN"/>
    <property type="match status" value="1"/>
</dbReference>
<evidence type="ECO:0000256" key="12">
    <source>
        <dbReference type="SAM" id="Phobius"/>
    </source>
</evidence>
<dbReference type="AlphaFoldDB" id="A0AAD7PMH8"/>
<evidence type="ECO:0000259" key="14">
    <source>
        <dbReference type="Pfam" id="PF08263"/>
    </source>
</evidence>
<dbReference type="FunFam" id="3.80.10.10:FF:000095">
    <property type="entry name" value="LRR receptor-like serine/threonine-protein kinase GSO1"/>
    <property type="match status" value="1"/>
</dbReference>
<comment type="similarity">
    <text evidence="2">Belongs to the RLP family.</text>
</comment>
<sequence length="697" mass="77472">MGRQLSTVSFVVVVFFFFEIAQICMCLNNSTLVSCIEGEKQALLMFKKSLQDRSNRLFSWKGNDCCNWEGVGCDAITGHVNKLDLSSCYWLNDIEYNFDQCFKLRPFKAPDVNSCLLELKYLNHLDLSGNGFNGSQIPVFFGSFKKLRYLNLSNSALGGRIPDNLGNLTDLRVIVLGGEEYQDNSETLFANDVDWVSKLSSLQHLDMSFGQLTRLEMLDLASNQLNGVIPVNLGYPVNMSSLDLSKNNLNGIIPISLGSLYFLNLAHSQLNGVIPNIPVNSEHLFLGNNLINWSIPNSLCSKTSLQSLDLSSNKLSGKIPNCWNGSSSLELINLSANELSGNIPSSFGNISTLYWLNLSNNSLQGELPLALTNRTNLEIMDLGENLLSGHIPSWIGETLSSLKFLRLPWNTFNAVIPHHLCQLLRLQILDLANNNLTGSIPNCIGYLRGMSNLEAASAPTSLSWSDQEGVKQVIKGRELEYTKNLRFVVNLDLSSNNLVGVIPEGLTLLSGLHGLNLSHNHLSGEIPQKIGEMQSLESVDFSGNQLSGRIPKSMSSLTLLSYLNLSHNNFSGPIPRDNQFSTLDDQSNYAGNSFLCGDPLPKRCPGNYIPQAPGLPVGHHEEDEDDKKEKLWFYFVIALGFATGFWTVIGILFFKKSWRHAYFRSIEKAADRVYVEIEIKVARLKKRMANNQADLNQ</sequence>
<dbReference type="InterPro" id="IPR046956">
    <property type="entry name" value="RLP23-like"/>
</dbReference>
<keyword evidence="5 12" id="KW-0812">Transmembrane</keyword>
<evidence type="ECO:0000313" key="16">
    <source>
        <dbReference type="Proteomes" id="UP001163823"/>
    </source>
</evidence>
<evidence type="ECO:0000256" key="11">
    <source>
        <dbReference type="ARBA" id="ARBA00023180"/>
    </source>
</evidence>
<dbReference type="PRINTS" id="PR00019">
    <property type="entry name" value="LEURICHRPT"/>
</dbReference>
<dbReference type="InterPro" id="IPR003591">
    <property type="entry name" value="Leu-rich_rpt_typical-subtyp"/>
</dbReference>
<dbReference type="PANTHER" id="PTHR48063">
    <property type="entry name" value="LRR RECEPTOR-LIKE KINASE"/>
    <property type="match status" value="1"/>
</dbReference>
<gene>
    <name evidence="15" type="ORF">O6P43_020622</name>
</gene>
<evidence type="ECO:0000313" key="15">
    <source>
        <dbReference type="EMBL" id="KAJ7960135.1"/>
    </source>
</evidence>
<keyword evidence="10 15" id="KW-0675">Receptor</keyword>
<accession>A0AAD7PMH8</accession>
<protein>
    <submittedName>
        <fullName evidence="15">Leucine-rich repeat receptor protein kinase</fullName>
    </submittedName>
</protein>
<evidence type="ECO:0000256" key="7">
    <source>
        <dbReference type="ARBA" id="ARBA00022737"/>
    </source>
</evidence>
<keyword evidence="6 13" id="KW-0732">Signal</keyword>
<keyword evidence="9 12" id="KW-0472">Membrane</keyword>
<feature type="transmembrane region" description="Helical" evidence="12">
    <location>
        <begin position="631"/>
        <end position="654"/>
    </location>
</feature>
<keyword evidence="15" id="KW-0418">Kinase</keyword>
<evidence type="ECO:0000256" key="9">
    <source>
        <dbReference type="ARBA" id="ARBA00023136"/>
    </source>
</evidence>
<proteinExistence type="inferred from homology"/>